<comment type="caution">
    <text evidence="9">The sequence shown here is derived from an EMBL/GenBank/DDBJ whole genome shotgun (WGS) entry which is preliminary data.</text>
</comment>
<feature type="compositionally biased region" description="Basic and acidic residues" evidence="6">
    <location>
        <begin position="749"/>
        <end position="763"/>
    </location>
</feature>
<reference evidence="9 10" key="1">
    <citation type="submission" date="2019-07" db="EMBL/GenBank/DDBJ databases">
        <title>Reclasification of Spiribacter aquaticus.</title>
        <authorList>
            <person name="Leon M.J."/>
            <person name="Sanchez-Porro C."/>
            <person name="Ventosa A."/>
        </authorList>
    </citation>
    <scope>NUCLEOTIDE SEQUENCE [LARGE SCALE GENOMIC DNA]</scope>
    <source>
        <strain evidence="9 10">SP30</strain>
    </source>
</reference>
<protein>
    <submittedName>
        <fullName evidence="9">DNA internalization-related competence protein ComEC/Rec2</fullName>
    </submittedName>
</protein>
<dbReference type="NCBIfam" id="TIGR00361">
    <property type="entry name" value="ComEC_Rec2"/>
    <property type="match status" value="1"/>
</dbReference>
<evidence type="ECO:0000256" key="1">
    <source>
        <dbReference type="ARBA" id="ARBA00004651"/>
    </source>
</evidence>
<evidence type="ECO:0000259" key="8">
    <source>
        <dbReference type="SMART" id="SM00849"/>
    </source>
</evidence>
<feature type="domain" description="Metallo-beta-lactamase" evidence="8">
    <location>
        <begin position="512"/>
        <end position="696"/>
    </location>
</feature>
<evidence type="ECO:0000256" key="6">
    <source>
        <dbReference type="SAM" id="MobiDB-lite"/>
    </source>
</evidence>
<feature type="region of interest" description="Disordered" evidence="6">
    <location>
        <begin position="744"/>
        <end position="763"/>
    </location>
</feature>
<dbReference type="PANTHER" id="PTHR30619">
    <property type="entry name" value="DNA INTERNALIZATION/COMPETENCE PROTEIN COMEC/REC2"/>
    <property type="match status" value="1"/>
</dbReference>
<keyword evidence="3 7" id="KW-0812">Transmembrane</keyword>
<dbReference type="EMBL" id="VMKP01000002">
    <property type="protein sequence ID" value="TVO65154.1"/>
    <property type="molecule type" value="Genomic_DNA"/>
</dbReference>
<evidence type="ECO:0000256" key="3">
    <source>
        <dbReference type="ARBA" id="ARBA00022692"/>
    </source>
</evidence>
<comment type="subcellular location">
    <subcellularLocation>
        <location evidence="1">Cell membrane</location>
        <topology evidence="1">Multi-pass membrane protein</topology>
    </subcellularLocation>
</comment>
<dbReference type="GO" id="GO:0030420">
    <property type="term" value="P:establishment of competence for transformation"/>
    <property type="evidence" value="ECO:0007669"/>
    <property type="project" value="InterPro"/>
</dbReference>
<dbReference type="InterPro" id="IPR004797">
    <property type="entry name" value="Competence_ComEC/Rec2"/>
</dbReference>
<keyword evidence="2" id="KW-1003">Cell membrane</keyword>
<dbReference type="AlphaFoldDB" id="A0A557RJ14"/>
<dbReference type="InterPro" id="IPR052159">
    <property type="entry name" value="Competence_DNA_uptake"/>
</dbReference>
<dbReference type="InterPro" id="IPR001279">
    <property type="entry name" value="Metallo-B-lactamas"/>
</dbReference>
<dbReference type="InterPro" id="IPR025405">
    <property type="entry name" value="DUF4131"/>
</dbReference>
<evidence type="ECO:0000313" key="9">
    <source>
        <dbReference type="EMBL" id="TVO65154.1"/>
    </source>
</evidence>
<feature type="transmembrane region" description="Helical" evidence="7">
    <location>
        <begin position="48"/>
        <end position="67"/>
    </location>
</feature>
<dbReference type="GO" id="GO:0005886">
    <property type="term" value="C:plasma membrane"/>
    <property type="evidence" value="ECO:0007669"/>
    <property type="project" value="UniProtKB-SubCell"/>
</dbReference>
<evidence type="ECO:0000313" key="10">
    <source>
        <dbReference type="Proteomes" id="UP000316688"/>
    </source>
</evidence>
<evidence type="ECO:0000256" key="5">
    <source>
        <dbReference type="ARBA" id="ARBA00023136"/>
    </source>
</evidence>
<dbReference type="Gene3D" id="3.60.15.10">
    <property type="entry name" value="Ribonuclease Z/Hydroxyacylglutathione hydrolase-like"/>
    <property type="match status" value="1"/>
</dbReference>
<dbReference type="SMART" id="SM00849">
    <property type="entry name" value="Lactamase_B"/>
    <property type="match status" value="1"/>
</dbReference>
<keyword evidence="5 7" id="KW-0472">Membrane</keyword>
<evidence type="ECO:0000256" key="2">
    <source>
        <dbReference type="ARBA" id="ARBA00022475"/>
    </source>
</evidence>
<dbReference type="Pfam" id="PF00753">
    <property type="entry name" value="Lactamase_B"/>
    <property type="match status" value="1"/>
</dbReference>
<feature type="transmembrane region" description="Helical" evidence="7">
    <location>
        <begin position="364"/>
        <end position="382"/>
    </location>
</feature>
<dbReference type="NCBIfam" id="TIGR00360">
    <property type="entry name" value="ComEC_N-term"/>
    <property type="match status" value="1"/>
</dbReference>
<dbReference type="InterPro" id="IPR036866">
    <property type="entry name" value="RibonucZ/Hydroxyglut_hydro"/>
</dbReference>
<accession>A0A557RJ14</accession>
<dbReference type="PANTHER" id="PTHR30619:SF1">
    <property type="entry name" value="RECOMBINATION PROTEIN 2"/>
    <property type="match status" value="1"/>
</dbReference>
<dbReference type="Proteomes" id="UP000316688">
    <property type="component" value="Unassembled WGS sequence"/>
</dbReference>
<feature type="transmembrane region" description="Helical" evidence="7">
    <location>
        <begin position="269"/>
        <end position="288"/>
    </location>
</feature>
<dbReference type="RefSeq" id="WP_144347322.1">
    <property type="nucleotide sequence ID" value="NZ_VMKP01000002.1"/>
</dbReference>
<keyword evidence="10" id="KW-1185">Reference proteome</keyword>
<feature type="transmembrane region" description="Helical" evidence="7">
    <location>
        <begin position="12"/>
        <end position="36"/>
    </location>
</feature>
<dbReference type="CDD" id="cd07731">
    <property type="entry name" value="ComA-like_MBL-fold"/>
    <property type="match status" value="1"/>
</dbReference>
<dbReference type="Pfam" id="PF03772">
    <property type="entry name" value="Competence"/>
    <property type="match status" value="1"/>
</dbReference>
<dbReference type="SUPFAM" id="SSF56281">
    <property type="entry name" value="Metallo-hydrolase/oxidoreductase"/>
    <property type="match status" value="1"/>
</dbReference>
<dbReference type="Pfam" id="PF13567">
    <property type="entry name" value="DUF4131"/>
    <property type="match status" value="1"/>
</dbReference>
<name>A0A557RJ14_9GAMM</name>
<evidence type="ECO:0000256" key="4">
    <source>
        <dbReference type="ARBA" id="ARBA00022989"/>
    </source>
</evidence>
<dbReference type="InterPro" id="IPR004477">
    <property type="entry name" value="ComEC_N"/>
</dbReference>
<feature type="transmembrane region" description="Helical" evidence="7">
    <location>
        <begin position="235"/>
        <end position="254"/>
    </location>
</feature>
<evidence type="ECO:0000256" key="7">
    <source>
        <dbReference type="SAM" id="Phobius"/>
    </source>
</evidence>
<gene>
    <name evidence="9" type="ORF">FPL11_03405</name>
</gene>
<dbReference type="InterPro" id="IPR035681">
    <property type="entry name" value="ComA-like_MBL"/>
</dbReference>
<keyword evidence="4 7" id="KW-1133">Transmembrane helix</keyword>
<feature type="transmembrane region" description="Helical" evidence="7">
    <location>
        <begin position="388"/>
        <end position="409"/>
    </location>
</feature>
<sequence>MPRSVGDGLGALLAGLILAVMLPVGMAPALAIAIVLLPCLALPGRGQLPGWLALGVLVALLSQAAALERRPAVDRAETVNAVGRVVSLPRASDGRQRFLLRPESVAGVSRGLPRRIRISLYADEPAIGAGERWELPLRLRRPRGFMNPVRFDYEQWLASEHIDGTAYVTEPDQARRLAPGRGLVAWRAWMAAHLSELAATPGPGGALLRGLVVGDRRGFSETTWDVLQATGTSHLMAISGLHIGLVAGFGYWLGRWLWALARLPGERRLTASLIGVGAALGYAAMAGFALPTQRALMMLAVLALAALLGRRVGAGRLLLIAATGVVLIDPSALLGAGFWLSFVAVAVIILVVRGRRTGAVSGLWRIQLALLIGLAPLSGLFFGSWSPAGLLVNLLVLPLFSLLIVPLALPAAVISIGLPGPGGAVLHGLARLLDALVGAGEWLLDAGLGPWSLNPVDPLTGLGLATGLALWMVPAGRALRLLGACLIGGFFLAGPEPPAPGAVTVTWLEVGQGNAAVIHTRRHTLVVDTGPAWSGGSNAAAFSLIPYLEQRGIERIDRLIVTHADRDHRGGVPALRQAVRIDRVDAGEPLAEFAEVRRCRRGQSWALDGVRFEYLWPDAPGDASGNAASCVLHMRSAGGDVLFTGDIDQAIERRIAPRIDAPVVALEAPHHGSRTGSSAALLERASPRLAVLAAGYRNAYGMPHPAVIRRLRCRGIPLHDTGRHGALTLELHPQRAPRWRAARGPGRRLLHDSPRRRRFPDDPSIHYHPLPYPLLPMESRQPTCGN</sequence>
<organism evidence="9 10">
    <name type="scientific">Spiribacter aquaticus</name>
    <dbReference type="NCBI Taxonomy" id="1935996"/>
    <lineage>
        <taxon>Bacteria</taxon>
        <taxon>Pseudomonadati</taxon>
        <taxon>Pseudomonadota</taxon>
        <taxon>Gammaproteobacteria</taxon>
        <taxon>Chromatiales</taxon>
        <taxon>Ectothiorhodospiraceae</taxon>
        <taxon>Spiribacter</taxon>
    </lineage>
</organism>
<proteinExistence type="predicted"/>
<feature type="transmembrane region" description="Helical" evidence="7">
    <location>
        <begin position="332"/>
        <end position="352"/>
    </location>
</feature>